<evidence type="ECO:0000313" key="3">
    <source>
        <dbReference type="Proteomes" id="UP000014977"/>
    </source>
</evidence>
<feature type="chain" id="PRO_5030177230" evidence="1">
    <location>
        <begin position="30"/>
        <end position="45"/>
    </location>
</feature>
<dbReference type="AlphaFoldDB" id="S7TWK6"/>
<name>S7TWK6_DESML</name>
<feature type="signal peptide" evidence="1">
    <location>
        <begin position="1"/>
        <end position="29"/>
    </location>
</feature>
<evidence type="ECO:0000313" key="2">
    <source>
        <dbReference type="EMBL" id="EPR41145.1"/>
    </source>
</evidence>
<keyword evidence="3" id="KW-1185">Reference proteome</keyword>
<organism evidence="2 3">
    <name type="scientific">Desulfococcus multivorans DSM 2059</name>
    <dbReference type="NCBI Taxonomy" id="1121405"/>
    <lineage>
        <taxon>Bacteria</taxon>
        <taxon>Pseudomonadati</taxon>
        <taxon>Thermodesulfobacteriota</taxon>
        <taxon>Desulfobacteria</taxon>
        <taxon>Desulfobacterales</taxon>
        <taxon>Desulfococcaceae</taxon>
        <taxon>Desulfococcus</taxon>
    </lineage>
</organism>
<dbReference type="EMBL" id="ATHJ01000078">
    <property type="protein sequence ID" value="EPR41145.1"/>
    <property type="molecule type" value="Genomic_DNA"/>
</dbReference>
<gene>
    <name evidence="2" type="ORF">dsmv_2260</name>
</gene>
<reference evidence="2 3" key="1">
    <citation type="journal article" date="2013" name="Genome Announc.">
        <title>Draft genome sequences for three mercury-methylating, sulfate-reducing bacteria.</title>
        <authorList>
            <person name="Brown S.D."/>
            <person name="Hurt R.A.Jr."/>
            <person name="Gilmour C.C."/>
            <person name="Elias D.A."/>
        </authorList>
    </citation>
    <scope>NUCLEOTIDE SEQUENCE [LARGE SCALE GENOMIC DNA]</scope>
    <source>
        <strain evidence="2 3">DSM 2059</strain>
    </source>
</reference>
<comment type="caution">
    <text evidence="2">The sequence shown here is derived from an EMBL/GenBank/DDBJ whole genome shotgun (WGS) entry which is preliminary data.</text>
</comment>
<proteinExistence type="predicted"/>
<keyword evidence="1" id="KW-0732">Signal</keyword>
<protein>
    <submittedName>
        <fullName evidence="2">Uncharacterized protein</fullName>
    </submittedName>
</protein>
<dbReference type="Proteomes" id="UP000014977">
    <property type="component" value="Unassembled WGS sequence"/>
</dbReference>
<accession>S7TWK6</accession>
<evidence type="ECO:0000256" key="1">
    <source>
        <dbReference type="SAM" id="SignalP"/>
    </source>
</evidence>
<sequence length="45" mass="4959">MGIKNKILSTLYGIFPIVLTLAFSSPAAADEADFPWPEVCFTVRQ</sequence>